<evidence type="ECO:0000313" key="1">
    <source>
        <dbReference type="EMBL" id="TNV86911.1"/>
    </source>
</evidence>
<organism evidence="1 2">
    <name type="scientific">Halteria grandinella</name>
    <dbReference type="NCBI Taxonomy" id="5974"/>
    <lineage>
        <taxon>Eukaryota</taxon>
        <taxon>Sar</taxon>
        <taxon>Alveolata</taxon>
        <taxon>Ciliophora</taxon>
        <taxon>Intramacronucleata</taxon>
        <taxon>Spirotrichea</taxon>
        <taxon>Stichotrichia</taxon>
        <taxon>Sporadotrichida</taxon>
        <taxon>Halteriidae</taxon>
        <taxon>Halteria</taxon>
    </lineage>
</organism>
<comment type="caution">
    <text evidence="1">The sequence shown here is derived from an EMBL/GenBank/DDBJ whole genome shotgun (WGS) entry which is preliminary data.</text>
</comment>
<protein>
    <submittedName>
        <fullName evidence="1">Uncharacterized protein</fullName>
    </submittedName>
</protein>
<dbReference type="AlphaFoldDB" id="A0A8J8P3T4"/>
<gene>
    <name evidence="1" type="ORF">FGO68_gene11859</name>
</gene>
<evidence type="ECO:0000313" key="2">
    <source>
        <dbReference type="Proteomes" id="UP000785679"/>
    </source>
</evidence>
<sequence length="286" mass="33468">MDSKLPAFGIPQVSLVKCDSPWRDLTLNLSSVKQNFLLKSKVDSAFQIIEQEFTYGRKLRRRMVTKHEKLKAEREKVEKQERDQWLRISNLKKSHSFNGKEAIKESMDKEVRFSYRQLNRNLSGDVQTVQEKPISNKQSETVSLADSFRNDYQPYFDDEGYAKRQIKSGIRNLFRSSKLLGYNRRATLKPTEVVIPVVQQPAQKFTYKRLKEGSIIKDLRDSMQMRSQKNLGNSLSKFSTLKESISKEYKEYRKVQQKSQVHQIIVNRKAKSQQRSCSISNLSNFI</sequence>
<keyword evidence="2" id="KW-1185">Reference proteome</keyword>
<name>A0A8J8P3T4_HALGN</name>
<reference evidence="1" key="1">
    <citation type="submission" date="2019-06" db="EMBL/GenBank/DDBJ databases">
        <authorList>
            <person name="Zheng W."/>
        </authorList>
    </citation>
    <scope>NUCLEOTIDE SEQUENCE</scope>
    <source>
        <strain evidence="1">QDHG01</strain>
    </source>
</reference>
<dbReference type="Proteomes" id="UP000785679">
    <property type="component" value="Unassembled WGS sequence"/>
</dbReference>
<accession>A0A8J8P3T4</accession>
<proteinExistence type="predicted"/>
<dbReference type="EMBL" id="RRYP01000747">
    <property type="protein sequence ID" value="TNV86911.1"/>
    <property type="molecule type" value="Genomic_DNA"/>
</dbReference>